<evidence type="ECO:0000256" key="5">
    <source>
        <dbReference type="ARBA" id="ARBA00023004"/>
    </source>
</evidence>
<evidence type="ECO:0000256" key="1">
    <source>
        <dbReference type="ARBA" id="ARBA00001971"/>
    </source>
</evidence>
<dbReference type="Proteomes" id="UP000474630">
    <property type="component" value="Chromosome"/>
</dbReference>
<proteinExistence type="predicted"/>
<evidence type="ECO:0000256" key="3">
    <source>
        <dbReference type="ARBA" id="ARBA00022617"/>
    </source>
</evidence>
<evidence type="ECO:0000313" key="8">
    <source>
        <dbReference type="Proteomes" id="UP000474630"/>
    </source>
</evidence>
<name>A0A6C0R9A6_9BACT</name>
<dbReference type="Gene3D" id="1.10.490.10">
    <property type="entry name" value="Globins"/>
    <property type="match status" value="1"/>
</dbReference>
<dbReference type="GO" id="GO:0046872">
    <property type="term" value="F:metal ion binding"/>
    <property type="evidence" value="ECO:0007669"/>
    <property type="project" value="UniProtKB-KW"/>
</dbReference>
<organism evidence="7 8">
    <name type="scientific">Draconibacterium halophilum</name>
    <dbReference type="NCBI Taxonomy" id="2706887"/>
    <lineage>
        <taxon>Bacteria</taxon>
        <taxon>Pseudomonadati</taxon>
        <taxon>Bacteroidota</taxon>
        <taxon>Bacteroidia</taxon>
        <taxon>Marinilabiliales</taxon>
        <taxon>Prolixibacteraceae</taxon>
        <taxon>Draconibacterium</taxon>
    </lineage>
</organism>
<dbReference type="Pfam" id="PF01152">
    <property type="entry name" value="Bac_globin"/>
    <property type="match status" value="1"/>
</dbReference>
<dbReference type="CDD" id="cd00454">
    <property type="entry name" value="TrHb1_N"/>
    <property type="match status" value="1"/>
</dbReference>
<reference evidence="7 8" key="1">
    <citation type="submission" date="2020-02" db="EMBL/GenBank/DDBJ databases">
        <title>Genome sequencing for Draconibacterium sp. strain M1.</title>
        <authorList>
            <person name="Park S.-J."/>
        </authorList>
    </citation>
    <scope>NUCLEOTIDE SEQUENCE [LARGE SCALE GENOMIC DNA]</scope>
    <source>
        <strain evidence="7 8">M1</strain>
    </source>
</reference>
<dbReference type="GO" id="GO:0019825">
    <property type="term" value="F:oxygen binding"/>
    <property type="evidence" value="ECO:0007669"/>
    <property type="project" value="InterPro"/>
</dbReference>
<evidence type="ECO:0000313" key="7">
    <source>
        <dbReference type="EMBL" id="QIA06456.1"/>
    </source>
</evidence>
<comment type="cofactor">
    <cofactor evidence="1">
        <name>heme</name>
        <dbReference type="ChEBI" id="CHEBI:30413"/>
    </cofactor>
</comment>
<dbReference type="SUPFAM" id="SSF46458">
    <property type="entry name" value="Globin-like"/>
    <property type="match status" value="1"/>
</dbReference>
<feature type="binding site" description="distal binding residue" evidence="6">
    <location>
        <position position="83"/>
    </location>
    <ligand>
        <name>heme</name>
        <dbReference type="ChEBI" id="CHEBI:30413"/>
    </ligand>
    <ligandPart>
        <name>Fe</name>
        <dbReference type="ChEBI" id="CHEBI:18248"/>
    </ligandPart>
</feature>
<protein>
    <submittedName>
        <fullName evidence="7">Group 1 truncated hemoglobin</fullName>
    </submittedName>
</protein>
<dbReference type="InterPro" id="IPR019795">
    <property type="entry name" value="Globin_bac-like_CS"/>
</dbReference>
<dbReference type="GO" id="GO:0015671">
    <property type="term" value="P:oxygen transport"/>
    <property type="evidence" value="ECO:0007669"/>
    <property type="project" value="InterPro"/>
</dbReference>
<evidence type="ECO:0000256" key="6">
    <source>
        <dbReference type="PIRSR" id="PIRSR601486-1"/>
    </source>
</evidence>
<dbReference type="InterPro" id="IPR012292">
    <property type="entry name" value="Globin/Proto"/>
</dbReference>
<dbReference type="InterPro" id="IPR009050">
    <property type="entry name" value="Globin-like_sf"/>
</dbReference>
<keyword evidence="4 6" id="KW-0479">Metal-binding</keyword>
<dbReference type="InterPro" id="IPR001486">
    <property type="entry name" value="Hemoglobin_trunc"/>
</dbReference>
<dbReference type="KEGG" id="drc:G0Q07_01345"/>
<feature type="binding site" description="distal binding residue" evidence="6">
    <location>
        <position position="59"/>
    </location>
    <ligand>
        <name>heme</name>
        <dbReference type="ChEBI" id="CHEBI:30413"/>
    </ligand>
    <ligandPart>
        <name>Fe</name>
        <dbReference type="ChEBI" id="CHEBI:18248"/>
    </ligandPart>
</feature>
<keyword evidence="3 6" id="KW-0349">Heme</keyword>
<evidence type="ECO:0000256" key="2">
    <source>
        <dbReference type="ARBA" id="ARBA00022448"/>
    </source>
</evidence>
<keyword evidence="5 6" id="KW-0408">Iron</keyword>
<dbReference type="EMBL" id="CP048409">
    <property type="protein sequence ID" value="QIA06456.1"/>
    <property type="molecule type" value="Genomic_DNA"/>
</dbReference>
<keyword evidence="2" id="KW-0813">Transport</keyword>
<accession>A0A6C0R9A6</accession>
<dbReference type="GO" id="GO:0020037">
    <property type="term" value="F:heme binding"/>
    <property type="evidence" value="ECO:0007669"/>
    <property type="project" value="InterPro"/>
</dbReference>
<sequence>MEKTKEVEKRTLFERLGGTSGITAIVDDVVQTHMENPAISKRFTAYNDKPERMAVIKKHTVDFFSAGSGGAVEYKGRSMEETHAGMNISREEYTHVIDDIMQVLDKHGMSEDTKKEVLAILWSLKGMIIGQ</sequence>
<dbReference type="RefSeq" id="WP_163344389.1">
    <property type="nucleotide sequence ID" value="NZ_CP048409.1"/>
</dbReference>
<dbReference type="PROSITE" id="PS01213">
    <property type="entry name" value="GLOBIN_FAM_2"/>
    <property type="match status" value="1"/>
</dbReference>
<evidence type="ECO:0000256" key="4">
    <source>
        <dbReference type="ARBA" id="ARBA00022723"/>
    </source>
</evidence>
<gene>
    <name evidence="7" type="ORF">G0Q07_01345</name>
</gene>
<dbReference type="AlphaFoldDB" id="A0A6C0R9A6"/>
<keyword evidence="8" id="KW-1185">Reference proteome</keyword>